<evidence type="ECO:0000256" key="11">
    <source>
        <dbReference type="RuleBase" id="RU362119"/>
    </source>
</evidence>
<dbReference type="Pfam" id="PF02872">
    <property type="entry name" value="5_nucleotid_C"/>
    <property type="match status" value="1"/>
</dbReference>
<dbReference type="Proteomes" id="UP000476820">
    <property type="component" value="Unassembled WGS sequence"/>
</dbReference>
<gene>
    <name evidence="14" type="ORF">FC774_10800</name>
</gene>
<evidence type="ECO:0000256" key="9">
    <source>
        <dbReference type="ARBA" id="ARBA00022801"/>
    </source>
</evidence>
<organism evidence="14 15">
    <name type="scientific">Clostridium botulinum</name>
    <dbReference type="NCBI Taxonomy" id="1491"/>
    <lineage>
        <taxon>Bacteria</taxon>
        <taxon>Bacillati</taxon>
        <taxon>Bacillota</taxon>
        <taxon>Clostridia</taxon>
        <taxon>Eubacteriales</taxon>
        <taxon>Clostridiaceae</taxon>
        <taxon>Clostridium</taxon>
    </lineage>
</organism>
<dbReference type="SUPFAM" id="SSF56300">
    <property type="entry name" value="Metallo-dependent phosphatases"/>
    <property type="match status" value="1"/>
</dbReference>
<dbReference type="InterPro" id="IPR008334">
    <property type="entry name" value="5'-Nucleotdase_C"/>
</dbReference>
<feature type="domain" description="5'-Nucleotidase C-terminal" evidence="13">
    <location>
        <begin position="351"/>
        <end position="500"/>
    </location>
</feature>
<evidence type="ECO:0000256" key="1">
    <source>
        <dbReference type="ARBA" id="ARBA00000527"/>
    </source>
</evidence>
<evidence type="ECO:0000256" key="4">
    <source>
        <dbReference type="ARBA" id="ARBA00004196"/>
    </source>
</evidence>
<dbReference type="Pfam" id="PF00149">
    <property type="entry name" value="Metallophos"/>
    <property type="match status" value="1"/>
</dbReference>
<comment type="cofactor">
    <cofactor evidence="3">
        <name>a divalent metal cation</name>
        <dbReference type="ChEBI" id="CHEBI:60240"/>
    </cofactor>
</comment>
<evidence type="ECO:0000256" key="3">
    <source>
        <dbReference type="ARBA" id="ARBA00001968"/>
    </source>
</evidence>
<dbReference type="GO" id="GO:0030288">
    <property type="term" value="C:outer membrane-bounded periplasmic space"/>
    <property type="evidence" value="ECO:0007669"/>
    <property type="project" value="TreeGrafter"/>
</dbReference>
<sequence length="642" mass="71549">MKKKLLKPLMSICLIASLISVGFVKNPVSASDSIDITILGTSDVHGRFMPWEYATDTPNTKGSLTQISTLVNKIRTENPNTILVDAGDSIQDNYCEIFKDYADNPMVTAMNDMKYDAWVMGNHEFNFTQDVLNRTISKFNGTALSGNIYKEDGTRFLPAYKIIEKDGVKIGIIGMTTPMIVQFEKDNGNLDGLIVNNAVEETKKAIKELKGNVDLLIGVMHMGEANENNIPDTGVTDLANACPELDAIVAGHMHLNVSSKLINGVLVTEPYKYGNSLSKIDIKVQKDSSGYKVIDKKAETLSVNNVESNKALEEKLAPFNNILRDMVNQPIGKLVNENLVHEDEIKGISTVFTEPTGIMNLFHDVAKYYSKADVVAFCTDNEKAKLNVGDIKIKDIAANYTYTGGEVSVYEITGKDLKTYMEWSADYFNTLKDGDMTISYNPNRRNSKYSTNDIFGGVNYKIDLTKESGNRITDLTFPNGEAITDDTKLTLGMNSYRLEGLQKEGGIFHGKNFNKIYDSKEVFGEDEGTIRNLTIKYIKEVKNGVLEPNLNKNWEIIGIDKTSKSYNVVKDFINKGLIKLHTTADNKYTNASSINVKNLTNLSEQELSSRVTDLESRLKNAETDTERQVINTQIEFIKALNK</sequence>
<comment type="similarity">
    <text evidence="5 11">Belongs to the 5'-nucleotidase family.</text>
</comment>
<dbReference type="Gene3D" id="3.60.21.10">
    <property type="match status" value="1"/>
</dbReference>
<evidence type="ECO:0000259" key="12">
    <source>
        <dbReference type="Pfam" id="PF00149"/>
    </source>
</evidence>
<dbReference type="GO" id="GO:0008663">
    <property type="term" value="F:2',3'-cyclic-nucleotide 2'-phosphodiesterase activity"/>
    <property type="evidence" value="ECO:0007669"/>
    <property type="project" value="UniProtKB-EC"/>
</dbReference>
<dbReference type="AlphaFoldDB" id="A0A6B4I2C4"/>
<evidence type="ECO:0000256" key="5">
    <source>
        <dbReference type="ARBA" id="ARBA00006654"/>
    </source>
</evidence>
<evidence type="ECO:0000259" key="13">
    <source>
        <dbReference type="Pfam" id="PF02872"/>
    </source>
</evidence>
<dbReference type="GO" id="GO:0000166">
    <property type="term" value="F:nucleotide binding"/>
    <property type="evidence" value="ECO:0007669"/>
    <property type="project" value="UniProtKB-KW"/>
</dbReference>
<feature type="domain" description="Calcineurin-like phosphoesterase" evidence="12">
    <location>
        <begin position="37"/>
        <end position="254"/>
    </location>
</feature>
<dbReference type="PROSITE" id="PS00786">
    <property type="entry name" value="5_NUCLEOTIDASE_2"/>
    <property type="match status" value="1"/>
</dbReference>
<dbReference type="InterPro" id="IPR004843">
    <property type="entry name" value="Calcineurin-like_PHP"/>
</dbReference>
<dbReference type="InterPro" id="IPR006179">
    <property type="entry name" value="5_nucleotidase/apyrase"/>
</dbReference>
<dbReference type="InterPro" id="IPR036907">
    <property type="entry name" value="5'-Nucleotdase_C_sf"/>
</dbReference>
<evidence type="ECO:0000313" key="14">
    <source>
        <dbReference type="EMBL" id="NFF88355.1"/>
    </source>
</evidence>
<feature type="signal peptide" evidence="11">
    <location>
        <begin position="1"/>
        <end position="30"/>
    </location>
</feature>
<evidence type="ECO:0000313" key="15">
    <source>
        <dbReference type="Proteomes" id="UP000476820"/>
    </source>
</evidence>
<dbReference type="InterPro" id="IPR041827">
    <property type="entry name" value="CpdB_N"/>
</dbReference>
<evidence type="ECO:0000256" key="8">
    <source>
        <dbReference type="ARBA" id="ARBA00022741"/>
    </source>
</evidence>
<reference evidence="14 15" key="1">
    <citation type="submission" date="2019-04" db="EMBL/GenBank/DDBJ databases">
        <title>Genome sequencing of Clostridium botulinum Groups I-IV and Clostridium butyricum.</title>
        <authorList>
            <person name="Brunt J."/>
            <person name="Van Vliet A.H.M."/>
            <person name="Stringer S.C."/>
            <person name="Carter A.T."/>
            <person name="Peck M.W."/>
        </authorList>
    </citation>
    <scope>NUCLEOTIDE SEQUENCE [LARGE SCALE GENOMIC DNA]</scope>
    <source>
        <strain evidence="14 15">1605</strain>
    </source>
</reference>
<dbReference type="PANTHER" id="PTHR11575:SF6">
    <property type="entry name" value="2',3'-CYCLIC-NUCLEOTIDE 2'-PHOSPHODIESTERASE_3'-NUCLEOTIDASE"/>
    <property type="match status" value="1"/>
</dbReference>
<protein>
    <submittedName>
        <fullName evidence="14">Bifunctional metallophosphatase/5'-nucleotidase</fullName>
    </submittedName>
</protein>
<dbReference type="GO" id="GO:0046872">
    <property type="term" value="F:metal ion binding"/>
    <property type="evidence" value="ECO:0007669"/>
    <property type="project" value="UniProtKB-KW"/>
</dbReference>
<dbReference type="Gene3D" id="3.90.780.10">
    <property type="entry name" value="5'-Nucleotidase, C-terminal domain"/>
    <property type="match status" value="1"/>
</dbReference>
<dbReference type="InterPro" id="IPR029052">
    <property type="entry name" value="Metallo-depent_PP-like"/>
</dbReference>
<comment type="caution">
    <text evidence="14">The sequence shown here is derived from an EMBL/GenBank/DDBJ whole genome shotgun (WGS) entry which is preliminary data.</text>
</comment>
<evidence type="ECO:0000256" key="6">
    <source>
        <dbReference type="ARBA" id="ARBA00022723"/>
    </source>
</evidence>
<keyword evidence="10" id="KW-0511">Multifunctional enzyme</keyword>
<dbReference type="GO" id="GO:0008254">
    <property type="term" value="F:3'-nucleotidase activity"/>
    <property type="evidence" value="ECO:0007669"/>
    <property type="project" value="UniProtKB-EC"/>
</dbReference>
<keyword evidence="8 11" id="KW-0547">Nucleotide-binding</keyword>
<dbReference type="EMBL" id="SWOV01000028">
    <property type="protein sequence ID" value="NFF88355.1"/>
    <property type="molecule type" value="Genomic_DNA"/>
</dbReference>
<keyword evidence="9 11" id="KW-0378">Hydrolase</keyword>
<dbReference type="CDD" id="cd07410">
    <property type="entry name" value="MPP_CpdB_N"/>
    <property type="match status" value="1"/>
</dbReference>
<evidence type="ECO:0000256" key="7">
    <source>
        <dbReference type="ARBA" id="ARBA00022729"/>
    </source>
</evidence>
<evidence type="ECO:0000256" key="2">
    <source>
        <dbReference type="ARBA" id="ARBA00001730"/>
    </source>
</evidence>
<comment type="catalytic activity">
    <reaction evidence="1">
        <text>a ribonucleoside 3'-phosphate + H2O = a ribonucleoside + phosphate</text>
        <dbReference type="Rhea" id="RHEA:10144"/>
        <dbReference type="ChEBI" id="CHEBI:13197"/>
        <dbReference type="ChEBI" id="CHEBI:15377"/>
        <dbReference type="ChEBI" id="CHEBI:18254"/>
        <dbReference type="ChEBI" id="CHEBI:43474"/>
        <dbReference type="EC" id="3.1.3.6"/>
    </reaction>
</comment>
<dbReference type="InterPro" id="IPR006146">
    <property type="entry name" value="5'-Nucleotdase_CS"/>
</dbReference>
<accession>A0A6B4I2C4</accession>
<dbReference type="GO" id="GO:0009166">
    <property type="term" value="P:nucleotide catabolic process"/>
    <property type="evidence" value="ECO:0007669"/>
    <property type="project" value="InterPro"/>
</dbReference>
<name>A0A6B4I2C4_CLOBO</name>
<dbReference type="RefSeq" id="WP_012451366.1">
    <property type="nucleotide sequence ID" value="NZ_CP010520.1"/>
</dbReference>
<evidence type="ECO:0000256" key="10">
    <source>
        <dbReference type="ARBA" id="ARBA00023268"/>
    </source>
</evidence>
<dbReference type="PRINTS" id="PR01607">
    <property type="entry name" value="APYRASEFAMLY"/>
</dbReference>
<keyword evidence="6" id="KW-0479">Metal-binding</keyword>
<feature type="chain" id="PRO_5038205980" evidence="11">
    <location>
        <begin position="31"/>
        <end position="642"/>
    </location>
</feature>
<proteinExistence type="inferred from homology"/>
<comment type="subcellular location">
    <subcellularLocation>
        <location evidence="4">Cell envelope</location>
    </subcellularLocation>
</comment>
<dbReference type="SUPFAM" id="SSF55816">
    <property type="entry name" value="5'-nucleotidase (syn. UDP-sugar hydrolase), C-terminal domain"/>
    <property type="match status" value="1"/>
</dbReference>
<dbReference type="PANTHER" id="PTHR11575">
    <property type="entry name" value="5'-NUCLEOTIDASE-RELATED"/>
    <property type="match status" value="1"/>
</dbReference>
<keyword evidence="7 11" id="KW-0732">Signal</keyword>
<comment type="catalytic activity">
    <reaction evidence="2">
        <text>a nucleoside 2',3'-cyclic phosphate + H2O = a nucleoside 3'-phosphate + H(+)</text>
        <dbReference type="Rhea" id="RHEA:19621"/>
        <dbReference type="ChEBI" id="CHEBI:15377"/>
        <dbReference type="ChEBI" id="CHEBI:15378"/>
        <dbReference type="ChEBI" id="CHEBI:66949"/>
        <dbReference type="ChEBI" id="CHEBI:66954"/>
        <dbReference type="EC" id="3.1.4.16"/>
    </reaction>
</comment>